<comment type="caution">
    <text evidence="1">The sequence shown here is derived from an EMBL/GenBank/DDBJ whole genome shotgun (WGS) entry which is preliminary data.</text>
</comment>
<sequence>MQDPVSNAAVQRTWANVYHLFSEELRMLDALKVTDGMDIDGLPWLTYAKWDPEEVGSTGWDEFFEDLDEPRTWGMEDDEGLMDFVKIVDERADSSLYS</sequence>
<accession>A0ACB8TAY4</accession>
<evidence type="ECO:0000313" key="1">
    <source>
        <dbReference type="EMBL" id="KAI0065720.1"/>
    </source>
</evidence>
<reference evidence="1" key="2">
    <citation type="journal article" date="2022" name="New Phytol.">
        <title>Evolutionary transition to the ectomycorrhizal habit in the genomes of a hyperdiverse lineage of mushroom-forming fungi.</title>
        <authorList>
            <person name="Looney B."/>
            <person name="Miyauchi S."/>
            <person name="Morin E."/>
            <person name="Drula E."/>
            <person name="Courty P.E."/>
            <person name="Kohler A."/>
            <person name="Kuo A."/>
            <person name="LaButti K."/>
            <person name="Pangilinan J."/>
            <person name="Lipzen A."/>
            <person name="Riley R."/>
            <person name="Andreopoulos W."/>
            <person name="He G."/>
            <person name="Johnson J."/>
            <person name="Nolan M."/>
            <person name="Tritt A."/>
            <person name="Barry K.W."/>
            <person name="Grigoriev I.V."/>
            <person name="Nagy L.G."/>
            <person name="Hibbett D."/>
            <person name="Henrissat B."/>
            <person name="Matheny P.B."/>
            <person name="Labbe J."/>
            <person name="Martin F.M."/>
        </authorList>
    </citation>
    <scope>NUCLEOTIDE SEQUENCE</scope>
    <source>
        <strain evidence="1">HHB10654</strain>
    </source>
</reference>
<reference evidence="1" key="1">
    <citation type="submission" date="2021-03" db="EMBL/GenBank/DDBJ databases">
        <authorList>
            <consortium name="DOE Joint Genome Institute"/>
            <person name="Ahrendt S."/>
            <person name="Looney B.P."/>
            <person name="Miyauchi S."/>
            <person name="Morin E."/>
            <person name="Drula E."/>
            <person name="Courty P.E."/>
            <person name="Chicoki N."/>
            <person name="Fauchery L."/>
            <person name="Kohler A."/>
            <person name="Kuo A."/>
            <person name="Labutti K."/>
            <person name="Pangilinan J."/>
            <person name="Lipzen A."/>
            <person name="Riley R."/>
            <person name="Andreopoulos W."/>
            <person name="He G."/>
            <person name="Johnson J."/>
            <person name="Barry K.W."/>
            <person name="Grigoriev I.V."/>
            <person name="Nagy L."/>
            <person name="Hibbett D."/>
            <person name="Henrissat B."/>
            <person name="Matheny P.B."/>
            <person name="Labbe J."/>
            <person name="Martin F."/>
        </authorList>
    </citation>
    <scope>NUCLEOTIDE SEQUENCE</scope>
    <source>
        <strain evidence="1">HHB10654</strain>
    </source>
</reference>
<dbReference type="Proteomes" id="UP000814140">
    <property type="component" value="Unassembled WGS sequence"/>
</dbReference>
<organism evidence="1 2">
    <name type="scientific">Artomyces pyxidatus</name>
    <dbReference type="NCBI Taxonomy" id="48021"/>
    <lineage>
        <taxon>Eukaryota</taxon>
        <taxon>Fungi</taxon>
        <taxon>Dikarya</taxon>
        <taxon>Basidiomycota</taxon>
        <taxon>Agaricomycotina</taxon>
        <taxon>Agaricomycetes</taxon>
        <taxon>Russulales</taxon>
        <taxon>Auriscalpiaceae</taxon>
        <taxon>Artomyces</taxon>
    </lineage>
</organism>
<proteinExistence type="predicted"/>
<gene>
    <name evidence="1" type="ORF">BV25DRAFT_1821388</name>
</gene>
<name>A0ACB8TAY4_9AGAM</name>
<protein>
    <submittedName>
        <fullName evidence="1">Uncharacterized protein</fullName>
    </submittedName>
</protein>
<evidence type="ECO:0000313" key="2">
    <source>
        <dbReference type="Proteomes" id="UP000814140"/>
    </source>
</evidence>
<keyword evidence="2" id="KW-1185">Reference proteome</keyword>
<dbReference type="EMBL" id="MU277194">
    <property type="protein sequence ID" value="KAI0065720.1"/>
    <property type="molecule type" value="Genomic_DNA"/>
</dbReference>